<evidence type="ECO:0000313" key="2">
    <source>
        <dbReference type="Proteomes" id="UP000647017"/>
    </source>
</evidence>
<protein>
    <submittedName>
        <fullName evidence="1">Uncharacterized protein</fullName>
    </submittedName>
</protein>
<sequence length="94" mass="10644">MSAPLTLVALQPVVQRRLRHPQQPGSLRLREDLTLQDAHHSASLPRVDFPWVLRDLAERDGDSGPFQQRLAELRAVHARRPSLLERLNLAGLDT</sequence>
<proteinExistence type="predicted"/>
<organism evidence="1 2">
    <name type="scientific">Micromonospora andamanensis</name>
    <dbReference type="NCBI Taxonomy" id="1287068"/>
    <lineage>
        <taxon>Bacteria</taxon>
        <taxon>Bacillati</taxon>
        <taxon>Actinomycetota</taxon>
        <taxon>Actinomycetes</taxon>
        <taxon>Micromonosporales</taxon>
        <taxon>Micromonosporaceae</taxon>
        <taxon>Micromonospora</taxon>
    </lineage>
</organism>
<reference evidence="1 2" key="1">
    <citation type="submission" date="2021-01" db="EMBL/GenBank/DDBJ databases">
        <title>Whole genome shotgun sequence of Verrucosispora andamanensis NBRC 109075.</title>
        <authorList>
            <person name="Komaki H."/>
            <person name="Tamura T."/>
        </authorList>
    </citation>
    <scope>NUCLEOTIDE SEQUENCE [LARGE SCALE GENOMIC DNA]</scope>
    <source>
        <strain evidence="1 2">NBRC 109075</strain>
    </source>
</reference>
<dbReference type="Proteomes" id="UP000647017">
    <property type="component" value="Unassembled WGS sequence"/>
</dbReference>
<accession>A0ABQ4I009</accession>
<dbReference type="EMBL" id="BOOZ01000027">
    <property type="protein sequence ID" value="GIJ11186.1"/>
    <property type="molecule type" value="Genomic_DNA"/>
</dbReference>
<keyword evidence="2" id="KW-1185">Reference proteome</keyword>
<name>A0ABQ4I009_9ACTN</name>
<gene>
    <name evidence="1" type="ORF">Van01_44000</name>
</gene>
<comment type="caution">
    <text evidence="1">The sequence shown here is derived from an EMBL/GenBank/DDBJ whole genome shotgun (WGS) entry which is preliminary data.</text>
</comment>
<evidence type="ECO:0000313" key="1">
    <source>
        <dbReference type="EMBL" id="GIJ11186.1"/>
    </source>
</evidence>